<dbReference type="InterPro" id="IPR018626">
    <property type="entry name" value="LCHN/Anr2"/>
</dbReference>
<dbReference type="Pfam" id="PF09804">
    <property type="entry name" value="DENND11"/>
    <property type="match status" value="1"/>
</dbReference>
<dbReference type="OrthoDB" id="2152680at2759"/>
<dbReference type="AlphaFoldDB" id="A0A5M8PSW2"/>
<evidence type="ECO:0000313" key="3">
    <source>
        <dbReference type="EMBL" id="KAA6412060.1"/>
    </source>
</evidence>
<evidence type="ECO:0000256" key="1">
    <source>
        <dbReference type="SAM" id="MobiDB-lite"/>
    </source>
</evidence>
<dbReference type="Pfam" id="PF14831">
    <property type="entry name" value="DUF4484"/>
    <property type="match status" value="1"/>
</dbReference>
<accession>A0A5M8PSW2</accession>
<feature type="compositionally biased region" description="Polar residues" evidence="1">
    <location>
        <begin position="374"/>
        <end position="391"/>
    </location>
</feature>
<feature type="domain" description="DUF4484" evidence="2">
    <location>
        <begin position="446"/>
        <end position="540"/>
    </location>
</feature>
<dbReference type="GO" id="GO:0005811">
    <property type="term" value="C:lipid droplet"/>
    <property type="evidence" value="ECO:0007669"/>
    <property type="project" value="TreeGrafter"/>
</dbReference>
<comment type="caution">
    <text evidence="3">The sequence shown here is derived from an EMBL/GenBank/DDBJ whole genome shotgun (WGS) entry which is preliminary data.</text>
</comment>
<gene>
    <name evidence="3" type="ORF">FRX48_04210</name>
</gene>
<proteinExistence type="predicted"/>
<organism evidence="3 4">
    <name type="scientific">Lasallia pustulata</name>
    <dbReference type="NCBI Taxonomy" id="136370"/>
    <lineage>
        <taxon>Eukaryota</taxon>
        <taxon>Fungi</taxon>
        <taxon>Dikarya</taxon>
        <taxon>Ascomycota</taxon>
        <taxon>Pezizomycotina</taxon>
        <taxon>Lecanoromycetes</taxon>
        <taxon>OSLEUM clade</taxon>
        <taxon>Umbilicariomycetidae</taxon>
        <taxon>Umbilicariales</taxon>
        <taxon>Umbilicariaceae</taxon>
        <taxon>Lasallia</taxon>
    </lineage>
</organism>
<dbReference type="PANTHER" id="PTHR28153:SF1">
    <property type="entry name" value="DUF4484 DOMAIN-CONTAINING PROTEIN"/>
    <property type="match status" value="1"/>
</dbReference>
<dbReference type="EMBL" id="VXIT01000006">
    <property type="protein sequence ID" value="KAA6412060.1"/>
    <property type="molecule type" value="Genomic_DNA"/>
</dbReference>
<evidence type="ECO:0000259" key="2">
    <source>
        <dbReference type="Pfam" id="PF14831"/>
    </source>
</evidence>
<dbReference type="PANTHER" id="PTHR28153">
    <property type="entry name" value="PROTEIN, PUTATIVE-RELATED"/>
    <property type="match status" value="1"/>
</dbReference>
<dbReference type="Proteomes" id="UP000324767">
    <property type="component" value="Unassembled WGS sequence"/>
</dbReference>
<feature type="compositionally biased region" description="Basic and acidic residues" evidence="1">
    <location>
        <begin position="155"/>
        <end position="170"/>
    </location>
</feature>
<feature type="compositionally biased region" description="Pro residues" evidence="1">
    <location>
        <begin position="417"/>
        <end position="426"/>
    </location>
</feature>
<sequence length="547" mass="59645">MSTAKRRRGQSLHLELPNAISGDLPPVAATFLILFDTKAGYTIVWERSIPGLELTDSVEFKSLPSGLHDVEEDLIYFLHNDQYAGISAFVNEPAAKSERNALMLAVGALVPLSQGRLGRSWEHAQGLRNLARELAQDTSETQPLEDFWEKHRWRDGDGSERPALDHDSSSSKEPAQNPSDANGYARRRSRVLSSASGLIQPDQFLPSHHPALSLPAFLDTFGPLIFPLYKSALLRKRILLVAHAPVEQTCNFVYDISVLSHIPASIFELLPLEPLPTRLQPLFSVGVHDIPTLRQGSRNPVKPTNDASTQDLGYGWVACTTDDVLATKEGLYDILVTIPPPYTAQAKEKVWPRIESPRGTQVKATQRDLRRYQTLRTGMRSYTPSSKVRANSPSPPAPHPPSQPHRLQLRQRLPATDTPPPPPSSPLPHTHEPLDDASSTLSATLIEPQSWSALAYSSFIWWASAGEKRADTADEAAHDAAILDHAPAGVSPSAPRRASAARCRGGVEMALVAYFHRLTALVLGVLAQCVEAADEEAAGEEGADGGG</sequence>
<dbReference type="InterPro" id="IPR053056">
    <property type="entry name" value="Lipid_Metab_Assoc_Protein"/>
</dbReference>
<reference evidence="3 4" key="1">
    <citation type="submission" date="2019-09" db="EMBL/GenBank/DDBJ databases">
        <title>The hologenome of the rock-dwelling lichen Lasallia pustulata.</title>
        <authorList>
            <person name="Greshake Tzovaras B."/>
            <person name="Segers F."/>
            <person name="Bicker A."/>
            <person name="Dal Grande F."/>
            <person name="Otte J."/>
            <person name="Hankeln T."/>
            <person name="Schmitt I."/>
            <person name="Ebersberger I."/>
        </authorList>
    </citation>
    <scope>NUCLEOTIDE SEQUENCE [LARGE SCALE GENOMIC DNA]</scope>
    <source>
        <strain evidence="3">A1-1</strain>
    </source>
</reference>
<feature type="compositionally biased region" description="Polar residues" evidence="1">
    <location>
        <begin position="171"/>
        <end position="180"/>
    </location>
</feature>
<protein>
    <recommendedName>
        <fullName evidence="2">DUF4484 domain-containing protein</fullName>
    </recommendedName>
</protein>
<feature type="region of interest" description="Disordered" evidence="1">
    <location>
        <begin position="354"/>
        <end position="438"/>
    </location>
</feature>
<name>A0A5M8PSW2_9LECA</name>
<feature type="compositionally biased region" description="Pro residues" evidence="1">
    <location>
        <begin position="393"/>
        <end position="403"/>
    </location>
</feature>
<evidence type="ECO:0000313" key="4">
    <source>
        <dbReference type="Proteomes" id="UP000324767"/>
    </source>
</evidence>
<feature type="region of interest" description="Disordered" evidence="1">
    <location>
        <begin position="155"/>
        <end position="186"/>
    </location>
</feature>
<dbReference type="InterPro" id="IPR028115">
    <property type="entry name" value="DUF4484"/>
</dbReference>